<dbReference type="PATRIC" id="fig|456.5.peg.2489"/>
<organism evidence="2 3">
    <name type="scientific">Legionella jordanis</name>
    <dbReference type="NCBI Taxonomy" id="456"/>
    <lineage>
        <taxon>Bacteria</taxon>
        <taxon>Pseudomonadati</taxon>
        <taxon>Pseudomonadota</taxon>
        <taxon>Gammaproteobacteria</taxon>
        <taxon>Legionellales</taxon>
        <taxon>Legionellaceae</taxon>
        <taxon>Legionella</taxon>
    </lineage>
</organism>
<sequence length="203" mass="23422">MINSNISIRDIQPADIKAAADILTQAFAQDPVMNWIFGDQYQERAPAMFEATTRYCMLYGKAFCTTGMEAVALRKLPSDKKFSLWKGFRSGFFALPKLMGKDAFKRLMTFDKLIEKERHRLMGKEPFWYCWCLATRPEKQGQGFGTALMNHTFKLAQETGFPCYLETAKPENQLLYEKNGYVKRAEIQLTEQIPIICMLRENA</sequence>
<dbReference type="AlphaFoldDB" id="A0A0W0VCZ7"/>
<dbReference type="InterPro" id="IPR052523">
    <property type="entry name" value="Trichothecene_AcTrans"/>
</dbReference>
<dbReference type="PROSITE" id="PS51186">
    <property type="entry name" value="GNAT"/>
    <property type="match status" value="1"/>
</dbReference>
<dbReference type="RefSeq" id="WP_058471705.1">
    <property type="nucleotide sequence ID" value="NZ_CAAAIC010000001.1"/>
</dbReference>
<accession>A0A0W0VCZ7</accession>
<dbReference type="PANTHER" id="PTHR42791">
    <property type="entry name" value="GNAT FAMILY ACETYLTRANSFERASE"/>
    <property type="match status" value="1"/>
</dbReference>
<dbReference type="Gene3D" id="3.40.630.30">
    <property type="match status" value="1"/>
</dbReference>
<evidence type="ECO:0000259" key="1">
    <source>
        <dbReference type="PROSITE" id="PS51186"/>
    </source>
</evidence>
<protein>
    <submittedName>
        <fullName evidence="2">Acetyltransferase (GNAT) family protein</fullName>
    </submittedName>
</protein>
<comment type="caution">
    <text evidence="2">The sequence shown here is derived from an EMBL/GenBank/DDBJ whole genome shotgun (WGS) entry which is preliminary data.</text>
</comment>
<keyword evidence="2" id="KW-0808">Transferase</keyword>
<dbReference type="Pfam" id="PF13508">
    <property type="entry name" value="Acetyltransf_7"/>
    <property type="match status" value="1"/>
</dbReference>
<gene>
    <name evidence="2" type="ORF">Ljor_2311</name>
</gene>
<dbReference type="SUPFAM" id="SSF55729">
    <property type="entry name" value="Acyl-CoA N-acyltransferases (Nat)"/>
    <property type="match status" value="1"/>
</dbReference>
<name>A0A0W0VCZ7_9GAMM</name>
<feature type="domain" description="N-acetyltransferase" evidence="1">
    <location>
        <begin position="71"/>
        <end position="200"/>
    </location>
</feature>
<evidence type="ECO:0000313" key="3">
    <source>
        <dbReference type="Proteomes" id="UP000055035"/>
    </source>
</evidence>
<keyword evidence="3" id="KW-1185">Reference proteome</keyword>
<dbReference type="InterPro" id="IPR000182">
    <property type="entry name" value="GNAT_dom"/>
</dbReference>
<dbReference type="InterPro" id="IPR016181">
    <property type="entry name" value="Acyl_CoA_acyltransferase"/>
</dbReference>
<dbReference type="CDD" id="cd04301">
    <property type="entry name" value="NAT_SF"/>
    <property type="match status" value="1"/>
</dbReference>
<dbReference type="OrthoDB" id="7057833at2"/>
<dbReference type="EMBL" id="LNYJ01000011">
    <property type="protein sequence ID" value="KTD18005.1"/>
    <property type="molecule type" value="Genomic_DNA"/>
</dbReference>
<dbReference type="Proteomes" id="UP000055035">
    <property type="component" value="Unassembled WGS sequence"/>
</dbReference>
<evidence type="ECO:0000313" key="2">
    <source>
        <dbReference type="EMBL" id="KTD18005.1"/>
    </source>
</evidence>
<dbReference type="PANTHER" id="PTHR42791:SF1">
    <property type="entry name" value="N-ACETYLTRANSFERASE DOMAIN-CONTAINING PROTEIN"/>
    <property type="match status" value="1"/>
</dbReference>
<dbReference type="GO" id="GO:0016747">
    <property type="term" value="F:acyltransferase activity, transferring groups other than amino-acyl groups"/>
    <property type="evidence" value="ECO:0007669"/>
    <property type="project" value="InterPro"/>
</dbReference>
<proteinExistence type="predicted"/>
<reference evidence="2 3" key="1">
    <citation type="submission" date="2015-11" db="EMBL/GenBank/DDBJ databases">
        <title>Genomic analysis of 38 Legionella species identifies large and diverse effector repertoires.</title>
        <authorList>
            <person name="Burstein D."/>
            <person name="Amaro F."/>
            <person name="Zusman T."/>
            <person name="Lifshitz Z."/>
            <person name="Cohen O."/>
            <person name="Gilbert J.A."/>
            <person name="Pupko T."/>
            <person name="Shuman H.A."/>
            <person name="Segal G."/>
        </authorList>
    </citation>
    <scope>NUCLEOTIDE SEQUENCE [LARGE SCALE GENOMIC DNA]</scope>
    <source>
        <strain evidence="2 3">BL-540</strain>
    </source>
</reference>
<dbReference type="STRING" id="456.Ljor_2311"/>